<proteinExistence type="predicted"/>
<sequence>MAASSSSTKVVELGFAEPLEESRKLERFPCKIGGRPVDMVILFERANNLLIRFAFLKILKAWLNPEHILSVEQVTCGVCETCMILLVQLYAPEDHPPEAFHRTIYVFCCKNGACHKTSWRKSQMPNENPYWPPSAAESEDNDENDSLDGKRIDLLDESSNIFSNNFTAAKQCVVCGLLGSKRCGKCHRTYYCSKEHQTVHWTIGQHRIHCNNDNADSSSSMEEYDNLCRKSILFPEFEIVSELEENMDKHDENRMDDDAFRKKEGNSRALVPVGDEIYENTQVSVDKAFLKFQKKVRPYPDQVLRYARLNYENENADPLWVSDIGKPTPEDIPPCSHCNQERTFEFQVAYFYF</sequence>
<organism evidence="1 2">
    <name type="scientific">Acaulospora colombiana</name>
    <dbReference type="NCBI Taxonomy" id="27376"/>
    <lineage>
        <taxon>Eukaryota</taxon>
        <taxon>Fungi</taxon>
        <taxon>Fungi incertae sedis</taxon>
        <taxon>Mucoromycota</taxon>
        <taxon>Glomeromycotina</taxon>
        <taxon>Glomeromycetes</taxon>
        <taxon>Diversisporales</taxon>
        <taxon>Acaulosporaceae</taxon>
        <taxon>Acaulospora</taxon>
    </lineage>
</organism>
<evidence type="ECO:0000313" key="2">
    <source>
        <dbReference type="Proteomes" id="UP000789525"/>
    </source>
</evidence>
<keyword evidence="2" id="KW-1185">Reference proteome</keyword>
<reference evidence="1" key="1">
    <citation type="submission" date="2021-06" db="EMBL/GenBank/DDBJ databases">
        <authorList>
            <person name="Kallberg Y."/>
            <person name="Tangrot J."/>
            <person name="Rosling A."/>
        </authorList>
    </citation>
    <scope>NUCLEOTIDE SEQUENCE</scope>
    <source>
        <strain evidence="1">CL356</strain>
    </source>
</reference>
<comment type="caution">
    <text evidence="1">The sequence shown here is derived from an EMBL/GenBank/DDBJ whole genome shotgun (WGS) entry which is preliminary data.</text>
</comment>
<accession>A0ACA9KMY3</accession>
<dbReference type="EMBL" id="CAJVPT010002554">
    <property type="protein sequence ID" value="CAG8483249.1"/>
    <property type="molecule type" value="Genomic_DNA"/>
</dbReference>
<protein>
    <submittedName>
        <fullName evidence="1">9480_t:CDS:1</fullName>
    </submittedName>
</protein>
<name>A0ACA9KMY3_9GLOM</name>
<evidence type="ECO:0000313" key="1">
    <source>
        <dbReference type="EMBL" id="CAG8483249.1"/>
    </source>
</evidence>
<gene>
    <name evidence="1" type="ORF">ACOLOM_LOCUS2069</name>
</gene>
<dbReference type="Proteomes" id="UP000789525">
    <property type="component" value="Unassembled WGS sequence"/>
</dbReference>